<dbReference type="InterPro" id="IPR001412">
    <property type="entry name" value="aa-tRNA-synth_I_CS"/>
</dbReference>
<keyword evidence="7 10" id="KW-0030">Aminoacyl-tRNA synthetase</keyword>
<dbReference type="PRINTS" id="PR01038">
    <property type="entry name" value="TRNASYNTHARG"/>
</dbReference>
<dbReference type="PANTHER" id="PTHR11956">
    <property type="entry name" value="ARGINYL-TRNA SYNTHETASE"/>
    <property type="match status" value="1"/>
</dbReference>
<dbReference type="GO" id="GO:0005524">
    <property type="term" value="F:ATP binding"/>
    <property type="evidence" value="ECO:0007669"/>
    <property type="project" value="UniProtKB-KW"/>
</dbReference>
<dbReference type="Proteomes" id="UP000193685">
    <property type="component" value="Unassembled WGS sequence"/>
</dbReference>
<dbReference type="GO" id="GO:0032543">
    <property type="term" value="P:mitochondrial translation"/>
    <property type="evidence" value="ECO:0007669"/>
    <property type="project" value="TreeGrafter"/>
</dbReference>
<dbReference type="InterPro" id="IPR036695">
    <property type="entry name" value="Arg-tRNA-synth_N_sf"/>
</dbReference>
<organism evidence="12 13">
    <name type="scientific">Protomyces lactucae-debilis</name>
    <dbReference type="NCBI Taxonomy" id="2754530"/>
    <lineage>
        <taxon>Eukaryota</taxon>
        <taxon>Fungi</taxon>
        <taxon>Dikarya</taxon>
        <taxon>Ascomycota</taxon>
        <taxon>Taphrinomycotina</taxon>
        <taxon>Taphrinomycetes</taxon>
        <taxon>Taphrinales</taxon>
        <taxon>Protomycetaceae</taxon>
        <taxon>Protomyces</taxon>
    </lineage>
</organism>
<evidence type="ECO:0000256" key="7">
    <source>
        <dbReference type="ARBA" id="ARBA00023146"/>
    </source>
</evidence>
<sequence>MATQDLSDSLRKLGLDTTVTFPKSADPTHNPIDLYKTYVADQLAAISQHPRDTIYAALDLAPAKGQQDLVLPIPKLGKAKAKPADLALQWTEAFPKDIVTAVSEGIFMRFTFPTQRSVSFLVPHILAQREKYGTFDTFKGKKGIVEFSSPNIAKPFHAGHLRSTIIGSFLANLHEAMGWEVVRMNYLGDWGKQYGLLALGYEAFGNEEELKQDAIKHLYDVYVQINAQATAEEDAEKARKVKCEEEGTPYEPRETLHDRARAYFKAMEDGSEAELAVWRKFRDLSIVKLEQTYARLNIHYDFYSGESQVPQKRMDDAMELLKQKELIVEEKGALLVDLIPANKKLGRAIVQKRDGTTLYLTRDIGEVQDRWEKYKFDKMIYVVAAQQDLHLAQLFKICELMGYEFADRLQHVNFGMVLGMSTRKGTAVFLDQILEEAKATMYAVMQKNEVKFNQIEDPEHVADVVGITAVMIQDMSGKRINDYAFAWDRMTSFEGDTGPYLQYAHSRLCSVQRKNPEFKEADLASADFTLLTEPIVQDLVKLLMIWPSVVQNTYKTQEASNIVTYLFRLCHGISGAYDKLWVSNQPHDLAQARLALYVACRIVLGNGMRLLGLKPLERM</sequence>
<dbReference type="InterPro" id="IPR014729">
    <property type="entry name" value="Rossmann-like_a/b/a_fold"/>
</dbReference>
<dbReference type="Gene3D" id="3.40.50.620">
    <property type="entry name" value="HUPs"/>
    <property type="match status" value="1"/>
</dbReference>
<dbReference type="OrthoDB" id="68056at2759"/>
<protein>
    <recommendedName>
        <fullName evidence="2">arginine--tRNA ligase</fullName>
        <ecNumber evidence="2">6.1.1.19</ecNumber>
    </recommendedName>
    <alternativeName>
        <fullName evidence="8">Arginyl-tRNA synthetase</fullName>
    </alternativeName>
</protein>
<dbReference type="SMART" id="SM00836">
    <property type="entry name" value="DALR_1"/>
    <property type="match status" value="1"/>
</dbReference>
<dbReference type="AlphaFoldDB" id="A0A1Y2FM08"/>
<keyword evidence="3 10" id="KW-0436">Ligase</keyword>
<evidence type="ECO:0000256" key="4">
    <source>
        <dbReference type="ARBA" id="ARBA00022741"/>
    </source>
</evidence>
<keyword evidence="6 10" id="KW-0648">Protein biosynthesis</keyword>
<reference evidence="12 13" key="1">
    <citation type="submission" date="2016-07" db="EMBL/GenBank/DDBJ databases">
        <title>Pervasive Adenine N6-methylation of Active Genes in Fungi.</title>
        <authorList>
            <consortium name="DOE Joint Genome Institute"/>
            <person name="Mondo S.J."/>
            <person name="Dannebaum R.O."/>
            <person name="Kuo R.C."/>
            <person name="Labutti K."/>
            <person name="Haridas S."/>
            <person name="Kuo A."/>
            <person name="Salamov A."/>
            <person name="Ahrendt S.R."/>
            <person name="Lipzen A."/>
            <person name="Sullivan W."/>
            <person name="Andreopoulos W.B."/>
            <person name="Clum A."/>
            <person name="Lindquist E."/>
            <person name="Daum C."/>
            <person name="Ramamoorthy G.K."/>
            <person name="Gryganskyi A."/>
            <person name="Culley D."/>
            <person name="Magnuson J.K."/>
            <person name="James T.Y."/>
            <person name="O'Malley M.A."/>
            <person name="Stajich J.E."/>
            <person name="Spatafora J.W."/>
            <person name="Visel A."/>
            <person name="Grigoriev I.V."/>
        </authorList>
    </citation>
    <scope>NUCLEOTIDE SEQUENCE [LARGE SCALE GENOMIC DNA]</scope>
    <source>
        <strain evidence="12 13">12-1054</strain>
    </source>
</reference>
<evidence type="ECO:0000256" key="1">
    <source>
        <dbReference type="ARBA" id="ARBA00005594"/>
    </source>
</evidence>
<evidence type="ECO:0000256" key="3">
    <source>
        <dbReference type="ARBA" id="ARBA00022598"/>
    </source>
</evidence>
<dbReference type="Pfam" id="PF05746">
    <property type="entry name" value="DALR_1"/>
    <property type="match status" value="1"/>
</dbReference>
<dbReference type="Pfam" id="PF00750">
    <property type="entry name" value="tRNA-synt_1d"/>
    <property type="match status" value="1"/>
</dbReference>
<dbReference type="InterPro" id="IPR035684">
    <property type="entry name" value="ArgRS_core"/>
</dbReference>
<dbReference type="FunFam" id="3.40.50.620:FF:000058">
    <property type="entry name" value="Mitochondrial arginyl-tRNA synthetase"/>
    <property type="match status" value="1"/>
</dbReference>
<dbReference type="EC" id="6.1.1.19" evidence="2"/>
<dbReference type="RefSeq" id="XP_040726795.1">
    <property type="nucleotide sequence ID" value="XM_040868939.1"/>
</dbReference>
<evidence type="ECO:0000313" key="13">
    <source>
        <dbReference type="Proteomes" id="UP000193685"/>
    </source>
</evidence>
<dbReference type="Gene3D" id="3.30.1360.70">
    <property type="entry name" value="Arginyl tRNA synthetase N-terminal domain"/>
    <property type="match status" value="1"/>
</dbReference>
<comment type="catalytic activity">
    <reaction evidence="9">
        <text>tRNA(Arg) + L-arginine + ATP = L-arginyl-tRNA(Arg) + AMP + diphosphate</text>
        <dbReference type="Rhea" id="RHEA:20301"/>
        <dbReference type="Rhea" id="RHEA-COMP:9658"/>
        <dbReference type="Rhea" id="RHEA-COMP:9673"/>
        <dbReference type="ChEBI" id="CHEBI:30616"/>
        <dbReference type="ChEBI" id="CHEBI:32682"/>
        <dbReference type="ChEBI" id="CHEBI:33019"/>
        <dbReference type="ChEBI" id="CHEBI:78442"/>
        <dbReference type="ChEBI" id="CHEBI:78513"/>
        <dbReference type="ChEBI" id="CHEBI:456215"/>
        <dbReference type="EC" id="6.1.1.19"/>
    </reaction>
</comment>
<evidence type="ECO:0000256" key="5">
    <source>
        <dbReference type="ARBA" id="ARBA00022840"/>
    </source>
</evidence>
<keyword evidence="4 10" id="KW-0547">Nucleotide-binding</keyword>
<evidence type="ECO:0000259" key="11">
    <source>
        <dbReference type="SMART" id="SM00836"/>
    </source>
</evidence>
<dbReference type="GO" id="GO:0004814">
    <property type="term" value="F:arginine-tRNA ligase activity"/>
    <property type="evidence" value="ECO:0007669"/>
    <property type="project" value="UniProtKB-EC"/>
</dbReference>
<dbReference type="SUPFAM" id="SSF52374">
    <property type="entry name" value="Nucleotidylyl transferase"/>
    <property type="match status" value="1"/>
</dbReference>
<dbReference type="GO" id="GO:0005739">
    <property type="term" value="C:mitochondrion"/>
    <property type="evidence" value="ECO:0007669"/>
    <property type="project" value="TreeGrafter"/>
</dbReference>
<evidence type="ECO:0000256" key="9">
    <source>
        <dbReference type="ARBA" id="ARBA00049339"/>
    </source>
</evidence>
<dbReference type="GeneID" id="63785538"/>
<dbReference type="CDD" id="cd00671">
    <property type="entry name" value="ArgRS_core"/>
    <property type="match status" value="1"/>
</dbReference>
<evidence type="ECO:0000313" key="12">
    <source>
        <dbReference type="EMBL" id="ORY85012.1"/>
    </source>
</evidence>
<feature type="domain" description="DALR anticodon binding" evidence="11">
    <location>
        <begin position="501"/>
        <end position="619"/>
    </location>
</feature>
<dbReference type="GO" id="GO:0006420">
    <property type="term" value="P:arginyl-tRNA aminoacylation"/>
    <property type="evidence" value="ECO:0007669"/>
    <property type="project" value="InterPro"/>
</dbReference>
<comment type="similarity">
    <text evidence="1 10">Belongs to the class-I aminoacyl-tRNA synthetase family.</text>
</comment>
<dbReference type="STRING" id="56484.A0A1Y2FM08"/>
<dbReference type="Gene3D" id="1.10.730.10">
    <property type="entry name" value="Isoleucyl-tRNA Synthetase, Domain 1"/>
    <property type="match status" value="1"/>
</dbReference>
<dbReference type="SUPFAM" id="SSF47323">
    <property type="entry name" value="Anticodon-binding domain of a subclass of class I aminoacyl-tRNA synthetases"/>
    <property type="match status" value="1"/>
</dbReference>
<dbReference type="PANTHER" id="PTHR11956:SF11">
    <property type="entry name" value="ARGININE--TRNA LIGASE, MITOCHONDRIAL-RELATED"/>
    <property type="match status" value="1"/>
</dbReference>
<dbReference type="NCBIfam" id="TIGR00456">
    <property type="entry name" value="argS"/>
    <property type="match status" value="1"/>
</dbReference>
<dbReference type="EMBL" id="MCFI01000005">
    <property type="protein sequence ID" value="ORY85012.1"/>
    <property type="molecule type" value="Genomic_DNA"/>
</dbReference>
<name>A0A1Y2FM08_PROLT</name>
<dbReference type="InterPro" id="IPR001278">
    <property type="entry name" value="Arg-tRNA-ligase"/>
</dbReference>
<evidence type="ECO:0000256" key="10">
    <source>
        <dbReference type="RuleBase" id="RU363038"/>
    </source>
</evidence>
<keyword evidence="5 10" id="KW-0067">ATP-binding</keyword>
<dbReference type="InterPro" id="IPR009080">
    <property type="entry name" value="tRNAsynth_Ia_anticodon-bd"/>
</dbReference>
<evidence type="ECO:0000256" key="8">
    <source>
        <dbReference type="ARBA" id="ARBA00033033"/>
    </source>
</evidence>
<dbReference type="OMA" id="YEFKWER"/>
<dbReference type="PROSITE" id="PS00178">
    <property type="entry name" value="AA_TRNA_LIGASE_I"/>
    <property type="match status" value="1"/>
</dbReference>
<dbReference type="SUPFAM" id="SSF55190">
    <property type="entry name" value="Arginyl-tRNA synthetase (ArgRS), N-terminal 'additional' domain"/>
    <property type="match status" value="1"/>
</dbReference>
<proteinExistence type="inferred from homology"/>
<comment type="caution">
    <text evidence="12">The sequence shown here is derived from an EMBL/GenBank/DDBJ whole genome shotgun (WGS) entry which is preliminary data.</text>
</comment>
<evidence type="ECO:0000256" key="2">
    <source>
        <dbReference type="ARBA" id="ARBA00012837"/>
    </source>
</evidence>
<gene>
    <name evidence="12" type="ORF">BCR37DRAFT_377986</name>
</gene>
<accession>A0A1Y2FM08</accession>
<dbReference type="FunFam" id="1.10.730.10:FF:000006">
    <property type="entry name" value="Arginyl-tRNA synthetase 2, mitochondrial"/>
    <property type="match status" value="1"/>
</dbReference>
<keyword evidence="13" id="KW-1185">Reference proteome</keyword>
<evidence type="ECO:0000256" key="6">
    <source>
        <dbReference type="ARBA" id="ARBA00022917"/>
    </source>
</evidence>
<dbReference type="CDD" id="cd07956">
    <property type="entry name" value="Anticodon_Ia_Arg"/>
    <property type="match status" value="1"/>
</dbReference>
<dbReference type="InterPro" id="IPR008909">
    <property type="entry name" value="DALR_anticod-bd"/>
</dbReference>